<organism evidence="2 3">
    <name type="scientific">Ceratopteris richardii</name>
    <name type="common">Triangle waterfern</name>
    <dbReference type="NCBI Taxonomy" id="49495"/>
    <lineage>
        <taxon>Eukaryota</taxon>
        <taxon>Viridiplantae</taxon>
        <taxon>Streptophyta</taxon>
        <taxon>Embryophyta</taxon>
        <taxon>Tracheophyta</taxon>
        <taxon>Polypodiopsida</taxon>
        <taxon>Polypodiidae</taxon>
        <taxon>Polypodiales</taxon>
        <taxon>Pteridineae</taxon>
        <taxon>Pteridaceae</taxon>
        <taxon>Parkerioideae</taxon>
        <taxon>Ceratopteris</taxon>
    </lineage>
</organism>
<dbReference type="EMBL" id="CM035431">
    <property type="protein sequence ID" value="KAH7296461.1"/>
    <property type="molecule type" value="Genomic_DNA"/>
</dbReference>
<sequence length="286" mass="32047">MGRSRRLKKRNLLRKDKVLPKEKVLEDPQMLRDMIGTALYDRVMEWNDSGAAEALQIAETRRKAMEIKKPCWVPKLNDELYLCHVDWNIKESGEACTMPVSAVASADEAHNEPCSSSLPPLNTESKEVNESASITGSHNQSPDTRAVLGASINAPLMVDAVLEQSADGVRLVVDGLPVEPSGWDDADFRAPDEPFLVEAVLEDFGDGQRLLVGGLPVQPSWDEADSDWSQLRWPGHNVESHNQVWTDYSSRHICISDKQSRWHNSCYHNNNGSKNVYQGHHFMTAF</sequence>
<feature type="region of interest" description="Disordered" evidence="1">
    <location>
        <begin position="110"/>
        <end position="143"/>
    </location>
</feature>
<feature type="compositionally biased region" description="Polar residues" evidence="1">
    <location>
        <begin position="113"/>
        <end position="123"/>
    </location>
</feature>
<proteinExistence type="predicted"/>
<reference evidence="2" key="1">
    <citation type="submission" date="2021-08" db="EMBL/GenBank/DDBJ databases">
        <title>WGS assembly of Ceratopteris richardii.</title>
        <authorList>
            <person name="Marchant D.B."/>
            <person name="Chen G."/>
            <person name="Jenkins J."/>
            <person name="Shu S."/>
            <person name="Leebens-Mack J."/>
            <person name="Grimwood J."/>
            <person name="Schmutz J."/>
            <person name="Soltis P."/>
            <person name="Soltis D."/>
            <person name="Chen Z.-H."/>
        </authorList>
    </citation>
    <scope>NUCLEOTIDE SEQUENCE</scope>
    <source>
        <strain evidence="2">Whitten #5841</strain>
        <tissue evidence="2">Leaf</tissue>
    </source>
</reference>
<dbReference type="AlphaFoldDB" id="A0A8T2RKI8"/>
<comment type="caution">
    <text evidence="2">The sequence shown here is derived from an EMBL/GenBank/DDBJ whole genome shotgun (WGS) entry which is preliminary data.</text>
</comment>
<evidence type="ECO:0000256" key="1">
    <source>
        <dbReference type="SAM" id="MobiDB-lite"/>
    </source>
</evidence>
<dbReference type="OrthoDB" id="1899291at2759"/>
<evidence type="ECO:0000313" key="3">
    <source>
        <dbReference type="Proteomes" id="UP000825935"/>
    </source>
</evidence>
<protein>
    <submittedName>
        <fullName evidence="2">Uncharacterized protein</fullName>
    </submittedName>
</protein>
<keyword evidence="3" id="KW-1185">Reference proteome</keyword>
<gene>
    <name evidence="2" type="ORF">KP509_26G023900</name>
</gene>
<evidence type="ECO:0000313" key="2">
    <source>
        <dbReference type="EMBL" id="KAH7296461.1"/>
    </source>
</evidence>
<feature type="compositionally biased region" description="Polar residues" evidence="1">
    <location>
        <begin position="130"/>
        <end position="143"/>
    </location>
</feature>
<accession>A0A8T2RKI8</accession>
<dbReference type="Proteomes" id="UP000825935">
    <property type="component" value="Chromosome 26"/>
</dbReference>
<name>A0A8T2RKI8_CERRI</name>